<dbReference type="OrthoDB" id="770677at2"/>
<accession>A0A4U1CNC1</accession>
<evidence type="ECO:0000313" key="2">
    <source>
        <dbReference type="Proteomes" id="UP000307244"/>
    </source>
</evidence>
<dbReference type="EMBL" id="SWBQ01000002">
    <property type="protein sequence ID" value="TKC06905.1"/>
    <property type="molecule type" value="Genomic_DNA"/>
</dbReference>
<gene>
    <name evidence="1" type="ORF">FA047_06435</name>
</gene>
<dbReference type="Proteomes" id="UP000307244">
    <property type="component" value="Unassembled WGS sequence"/>
</dbReference>
<sequence>MKAELINEFYLLQQSRVANKYNDVLEEQVYAPLKDANHKMTTWISERGHMLMSLDVRLYNSMKHLRKKYLKF</sequence>
<keyword evidence="2" id="KW-1185">Reference proteome</keyword>
<reference evidence="1 2" key="1">
    <citation type="submission" date="2019-04" db="EMBL/GenBank/DDBJ databases">
        <title>Pedobacter sp. RP-3-15 sp. nov., isolated from Arctic soil.</title>
        <authorList>
            <person name="Dahal R.H."/>
            <person name="Kim D.-U."/>
        </authorList>
    </citation>
    <scope>NUCLEOTIDE SEQUENCE [LARGE SCALE GENOMIC DNA]</scope>
    <source>
        <strain evidence="1 2">RP-3-15</strain>
    </source>
</reference>
<evidence type="ECO:0000313" key="1">
    <source>
        <dbReference type="EMBL" id="TKC06905.1"/>
    </source>
</evidence>
<dbReference type="RefSeq" id="WP_136835179.1">
    <property type="nucleotide sequence ID" value="NZ_SWBQ01000002.1"/>
</dbReference>
<name>A0A4U1CNC1_9SPHI</name>
<protein>
    <submittedName>
        <fullName evidence="1">Uncharacterized protein</fullName>
    </submittedName>
</protein>
<proteinExistence type="predicted"/>
<comment type="caution">
    <text evidence="1">The sequence shown here is derived from an EMBL/GenBank/DDBJ whole genome shotgun (WGS) entry which is preliminary data.</text>
</comment>
<organism evidence="1 2">
    <name type="scientific">Pedobacter frigoris</name>
    <dbReference type="NCBI Taxonomy" id="2571272"/>
    <lineage>
        <taxon>Bacteria</taxon>
        <taxon>Pseudomonadati</taxon>
        <taxon>Bacteroidota</taxon>
        <taxon>Sphingobacteriia</taxon>
        <taxon>Sphingobacteriales</taxon>
        <taxon>Sphingobacteriaceae</taxon>
        <taxon>Pedobacter</taxon>
    </lineage>
</organism>
<dbReference type="AlphaFoldDB" id="A0A4U1CNC1"/>